<dbReference type="GO" id="GO:0045892">
    <property type="term" value="P:negative regulation of DNA-templated transcription"/>
    <property type="evidence" value="ECO:0007669"/>
    <property type="project" value="TreeGrafter"/>
</dbReference>
<protein>
    <recommendedName>
        <fullName evidence="8">SAM domain-containing protein</fullName>
    </recommendedName>
</protein>
<comment type="caution">
    <text evidence="9">The sequence shown here is derived from an EMBL/GenBank/DDBJ whole genome shotgun (WGS) entry which is preliminary data.</text>
</comment>
<accession>A0AAE0YBA6</accession>
<keyword evidence="6" id="KW-0539">Nucleus</keyword>
<evidence type="ECO:0000256" key="4">
    <source>
        <dbReference type="ARBA" id="ARBA00023015"/>
    </source>
</evidence>
<evidence type="ECO:0000313" key="10">
    <source>
        <dbReference type="Proteomes" id="UP001283361"/>
    </source>
</evidence>
<dbReference type="InterPro" id="IPR047531">
    <property type="entry name" value="SAM_Scm-like"/>
</dbReference>
<dbReference type="CDD" id="cd09578">
    <property type="entry name" value="SAM_Scm"/>
    <property type="match status" value="1"/>
</dbReference>
<dbReference type="Pfam" id="PF00536">
    <property type="entry name" value="SAM_1"/>
    <property type="match status" value="1"/>
</dbReference>
<evidence type="ECO:0000256" key="1">
    <source>
        <dbReference type="ARBA" id="ARBA00004123"/>
    </source>
</evidence>
<reference evidence="9" key="1">
    <citation type="journal article" date="2023" name="G3 (Bethesda)">
        <title>A reference genome for the long-term kleptoplast-retaining sea slug Elysia crispata morphotype clarki.</title>
        <authorList>
            <person name="Eastman K.E."/>
            <person name="Pendleton A.L."/>
            <person name="Shaikh M.A."/>
            <person name="Suttiyut T."/>
            <person name="Ogas R."/>
            <person name="Tomko P."/>
            <person name="Gavelis G."/>
            <person name="Widhalm J.R."/>
            <person name="Wisecaver J.H."/>
        </authorList>
    </citation>
    <scope>NUCLEOTIDE SEQUENCE</scope>
    <source>
        <strain evidence="9">ECLA1</strain>
    </source>
</reference>
<keyword evidence="4" id="KW-0805">Transcription regulation</keyword>
<feature type="region of interest" description="Disordered" evidence="7">
    <location>
        <begin position="187"/>
        <end position="230"/>
    </location>
</feature>
<dbReference type="Gene3D" id="1.10.150.50">
    <property type="entry name" value="Transcription Factor, Ets-1"/>
    <property type="match status" value="1"/>
</dbReference>
<dbReference type="Pfam" id="PF12140">
    <property type="entry name" value="SLED"/>
    <property type="match status" value="1"/>
</dbReference>
<dbReference type="Gene3D" id="3.90.1150.190">
    <property type="entry name" value="SLED domain"/>
    <property type="match status" value="1"/>
</dbReference>
<keyword evidence="3" id="KW-0678">Repressor</keyword>
<name>A0AAE0YBA6_9GAST</name>
<dbReference type="SMART" id="SM00454">
    <property type="entry name" value="SAM"/>
    <property type="match status" value="1"/>
</dbReference>
<proteinExistence type="inferred from homology"/>
<keyword evidence="5" id="KW-0804">Transcription</keyword>
<feature type="region of interest" description="Disordered" evidence="7">
    <location>
        <begin position="1"/>
        <end position="33"/>
    </location>
</feature>
<dbReference type="PANTHER" id="PTHR12247">
    <property type="entry name" value="POLYCOMB GROUP PROTEIN"/>
    <property type="match status" value="1"/>
</dbReference>
<dbReference type="InterPro" id="IPR021987">
    <property type="entry name" value="SLED"/>
</dbReference>
<dbReference type="InterPro" id="IPR050548">
    <property type="entry name" value="PcG_chromatin_remod_factors"/>
</dbReference>
<evidence type="ECO:0000256" key="5">
    <source>
        <dbReference type="ARBA" id="ARBA00023163"/>
    </source>
</evidence>
<dbReference type="PROSITE" id="PS50105">
    <property type="entry name" value="SAM_DOMAIN"/>
    <property type="match status" value="1"/>
</dbReference>
<gene>
    <name evidence="9" type="ORF">RRG08_053537</name>
</gene>
<organism evidence="9 10">
    <name type="scientific">Elysia crispata</name>
    <name type="common">lettuce slug</name>
    <dbReference type="NCBI Taxonomy" id="231223"/>
    <lineage>
        <taxon>Eukaryota</taxon>
        <taxon>Metazoa</taxon>
        <taxon>Spiralia</taxon>
        <taxon>Lophotrochozoa</taxon>
        <taxon>Mollusca</taxon>
        <taxon>Gastropoda</taxon>
        <taxon>Heterobranchia</taxon>
        <taxon>Euthyneura</taxon>
        <taxon>Panpulmonata</taxon>
        <taxon>Sacoglossa</taxon>
        <taxon>Placobranchoidea</taxon>
        <taxon>Plakobranchidae</taxon>
        <taxon>Elysia</taxon>
    </lineage>
</organism>
<evidence type="ECO:0000313" key="9">
    <source>
        <dbReference type="EMBL" id="KAK3739682.1"/>
    </source>
</evidence>
<sequence length="369" mass="39964">MSINDDGGDDHDRSPSICSSGSQKSPTNSCPGNQFTSMPRGISHFSFNESTVTSSEPDTTAGDSEKVCLYINLGCKCGPLLQLASLGYKMPSCMGPAPVGLVQQQLVNACISCAWQQRQVFDVLKMAAPGTGKITVQATQNMRTYTKRIVTHDKVSGFLHFLEGFKEKLGCCERFLTLEDPNKNPCTKCTSSGLKPGTKKTVSSVTDSEEESVPLGKTNKRRWSTDSSESSISVIKVPETGSAKCQISTLEAASSTTGESNSTHSSVITVNDQRSQAVISRHPDPSEWSIEDVMAHIQEADAGLAPYIQLFKKHEIDGKALLLLKSEMMLKYMGLKLGPVVKICSIIDKIKLIGIKLKVHHQDVSSLNT</sequence>
<keyword evidence="10" id="KW-1185">Reference proteome</keyword>
<dbReference type="SUPFAM" id="SSF47769">
    <property type="entry name" value="SAM/Pointed domain"/>
    <property type="match status" value="1"/>
</dbReference>
<comment type="subcellular location">
    <subcellularLocation>
        <location evidence="1">Nucleus</location>
    </subcellularLocation>
</comment>
<evidence type="ECO:0000259" key="8">
    <source>
        <dbReference type="PROSITE" id="PS50105"/>
    </source>
</evidence>
<feature type="domain" description="SAM" evidence="8">
    <location>
        <begin position="288"/>
        <end position="338"/>
    </location>
</feature>
<feature type="region of interest" description="Disordered" evidence="7">
    <location>
        <begin position="253"/>
        <end position="275"/>
    </location>
</feature>
<dbReference type="Proteomes" id="UP001283361">
    <property type="component" value="Unassembled WGS sequence"/>
</dbReference>
<comment type="similarity">
    <text evidence="2">Belongs to the SCM family.</text>
</comment>
<feature type="compositionally biased region" description="Polar residues" evidence="7">
    <location>
        <begin position="16"/>
        <end position="33"/>
    </location>
</feature>
<dbReference type="EMBL" id="JAWDGP010006506">
    <property type="protein sequence ID" value="KAK3739682.1"/>
    <property type="molecule type" value="Genomic_DNA"/>
</dbReference>
<dbReference type="GO" id="GO:0003682">
    <property type="term" value="F:chromatin binding"/>
    <property type="evidence" value="ECO:0007669"/>
    <property type="project" value="TreeGrafter"/>
</dbReference>
<evidence type="ECO:0000256" key="6">
    <source>
        <dbReference type="ARBA" id="ARBA00023242"/>
    </source>
</evidence>
<dbReference type="GO" id="GO:0042393">
    <property type="term" value="F:histone binding"/>
    <property type="evidence" value="ECO:0007669"/>
    <property type="project" value="TreeGrafter"/>
</dbReference>
<dbReference type="InterPro" id="IPR013761">
    <property type="entry name" value="SAM/pointed_sf"/>
</dbReference>
<dbReference type="GO" id="GO:0005634">
    <property type="term" value="C:nucleus"/>
    <property type="evidence" value="ECO:0007669"/>
    <property type="project" value="UniProtKB-SubCell"/>
</dbReference>
<dbReference type="AlphaFoldDB" id="A0AAE0YBA6"/>
<evidence type="ECO:0000256" key="7">
    <source>
        <dbReference type="SAM" id="MobiDB-lite"/>
    </source>
</evidence>
<dbReference type="InterPro" id="IPR001660">
    <property type="entry name" value="SAM"/>
</dbReference>
<evidence type="ECO:0000256" key="3">
    <source>
        <dbReference type="ARBA" id="ARBA00022491"/>
    </source>
</evidence>
<dbReference type="PANTHER" id="PTHR12247:SF132">
    <property type="entry name" value="POLYCOMB PROTEIN SCM"/>
    <property type="match status" value="1"/>
</dbReference>
<dbReference type="InterPro" id="IPR038348">
    <property type="entry name" value="SLED_sf"/>
</dbReference>
<evidence type="ECO:0000256" key="2">
    <source>
        <dbReference type="ARBA" id="ARBA00008469"/>
    </source>
</evidence>